<dbReference type="PANTHER" id="PTHR35936">
    <property type="entry name" value="MEMBRANE-BOUND LYTIC MUREIN TRANSGLYCOSYLASE F"/>
    <property type="match status" value="1"/>
</dbReference>
<proteinExistence type="predicted"/>
<feature type="signal peptide" evidence="2">
    <location>
        <begin position="1"/>
        <end position="21"/>
    </location>
</feature>
<evidence type="ECO:0000256" key="1">
    <source>
        <dbReference type="ARBA" id="ARBA00022729"/>
    </source>
</evidence>
<comment type="caution">
    <text evidence="4">The sequence shown here is derived from an EMBL/GenBank/DDBJ whole genome shotgun (WGS) entry which is preliminary data.</text>
</comment>
<dbReference type="PANTHER" id="PTHR35936:SF17">
    <property type="entry name" value="ARGININE-BINDING EXTRACELLULAR PROTEIN ARTP"/>
    <property type="match status" value="1"/>
</dbReference>
<dbReference type="InterPro" id="IPR001638">
    <property type="entry name" value="Solute-binding_3/MltF_N"/>
</dbReference>
<dbReference type="Gene3D" id="3.40.190.10">
    <property type="entry name" value="Periplasmic binding protein-like II"/>
    <property type="match status" value="2"/>
</dbReference>
<keyword evidence="1 2" id="KW-0732">Signal</keyword>
<evidence type="ECO:0000259" key="3">
    <source>
        <dbReference type="SMART" id="SM00062"/>
    </source>
</evidence>
<dbReference type="Pfam" id="PF00497">
    <property type="entry name" value="SBP_bac_3"/>
    <property type="match status" value="1"/>
</dbReference>
<gene>
    <name evidence="4" type="ORF">ICN82_11225</name>
</gene>
<dbReference type="RefSeq" id="WP_193182750.1">
    <property type="nucleotide sequence ID" value="NZ_JACVXA010000032.1"/>
</dbReference>
<evidence type="ECO:0000256" key="2">
    <source>
        <dbReference type="SAM" id="SignalP"/>
    </source>
</evidence>
<keyword evidence="5" id="KW-1185">Reference proteome</keyword>
<evidence type="ECO:0000313" key="5">
    <source>
        <dbReference type="Proteomes" id="UP000609121"/>
    </source>
</evidence>
<protein>
    <submittedName>
        <fullName evidence="4">Transporter substrate-binding domain-containing protein</fullName>
    </submittedName>
</protein>
<dbReference type="SMART" id="SM00062">
    <property type="entry name" value="PBPb"/>
    <property type="match status" value="1"/>
</dbReference>
<evidence type="ECO:0000313" key="4">
    <source>
        <dbReference type="EMBL" id="MBE3638777.1"/>
    </source>
</evidence>
<dbReference type="Proteomes" id="UP000609121">
    <property type="component" value="Unassembled WGS sequence"/>
</dbReference>
<dbReference type="AlphaFoldDB" id="A0A8J6YW03"/>
<dbReference type="EMBL" id="JACVXA010000032">
    <property type="protein sequence ID" value="MBE3638777.1"/>
    <property type="molecule type" value="Genomic_DNA"/>
</dbReference>
<name>A0A8J6YW03_9RHOB</name>
<accession>A0A8J6YW03</accession>
<dbReference type="SUPFAM" id="SSF53850">
    <property type="entry name" value="Periplasmic binding protein-like II"/>
    <property type="match status" value="1"/>
</dbReference>
<reference evidence="4" key="1">
    <citation type="submission" date="2020-09" db="EMBL/GenBank/DDBJ databases">
        <title>A novel bacterium of genus Mangrovicoccus, isolated from South China Sea.</title>
        <authorList>
            <person name="Huang H."/>
            <person name="Mo K."/>
            <person name="Hu Y."/>
        </authorList>
    </citation>
    <scope>NUCLEOTIDE SEQUENCE</scope>
    <source>
        <strain evidence="4">HB182678</strain>
    </source>
</reference>
<sequence>MTRSLLLAAALASTAALPGFAADALRSALDGNAPPFAQPRMDGSVEGMTVDMTNEIAKRIGREISIEAMSFSALIPALQAGTFDMLSVPFTVSQERSDAFLLTEGIWAIDMAYLMRDDAADLATTADLDGKVMATNKGNVDDQWARENAGELGFTVESYGSLSDAAQAVKAGRADAALVNSVTGLSIAQKMGGLKLATMREDRGIYLTYPFPKGSEALRNEVEAAIECIKADGTAAAIYEKWLGTAPAEGSLDVTPQPGFGPEGFGNYDATEHAPSCG</sequence>
<organism evidence="4 5">
    <name type="scientific">Mangrovicoccus algicola</name>
    <dbReference type="NCBI Taxonomy" id="2771008"/>
    <lineage>
        <taxon>Bacteria</taxon>
        <taxon>Pseudomonadati</taxon>
        <taxon>Pseudomonadota</taxon>
        <taxon>Alphaproteobacteria</taxon>
        <taxon>Rhodobacterales</taxon>
        <taxon>Paracoccaceae</taxon>
        <taxon>Mangrovicoccus</taxon>
    </lineage>
</organism>
<feature type="domain" description="Solute-binding protein family 3/N-terminal" evidence="3">
    <location>
        <begin position="24"/>
        <end position="246"/>
    </location>
</feature>
<feature type="chain" id="PRO_5035255822" evidence="2">
    <location>
        <begin position="22"/>
        <end position="278"/>
    </location>
</feature>